<evidence type="ECO:0000256" key="1">
    <source>
        <dbReference type="SAM" id="MobiDB-lite"/>
    </source>
</evidence>
<evidence type="ECO:0000313" key="2">
    <source>
        <dbReference type="EMBL" id="KAL3803085.1"/>
    </source>
</evidence>
<dbReference type="EMBL" id="JALLPJ020000079">
    <property type="protein sequence ID" value="KAL3803085.1"/>
    <property type="molecule type" value="Genomic_DNA"/>
</dbReference>
<name>A0ABD3QY88_9STRA</name>
<feature type="region of interest" description="Disordered" evidence="1">
    <location>
        <begin position="160"/>
        <end position="181"/>
    </location>
</feature>
<comment type="caution">
    <text evidence="2">The sequence shown here is derived from an EMBL/GenBank/DDBJ whole genome shotgun (WGS) entry which is preliminary data.</text>
</comment>
<protein>
    <submittedName>
        <fullName evidence="2">Uncharacterized protein</fullName>
    </submittedName>
</protein>
<evidence type="ECO:0000313" key="3">
    <source>
        <dbReference type="Proteomes" id="UP001530400"/>
    </source>
</evidence>
<reference evidence="2 3" key="1">
    <citation type="submission" date="2024-10" db="EMBL/GenBank/DDBJ databases">
        <title>Updated reference genomes for cyclostephanoid diatoms.</title>
        <authorList>
            <person name="Roberts W.R."/>
            <person name="Alverson A.J."/>
        </authorList>
    </citation>
    <scope>NUCLEOTIDE SEQUENCE [LARGE SCALE GENOMIC DNA]</scope>
    <source>
        <strain evidence="2 3">AJA010-31</strain>
    </source>
</reference>
<dbReference type="Proteomes" id="UP001530400">
    <property type="component" value="Unassembled WGS sequence"/>
</dbReference>
<dbReference type="AlphaFoldDB" id="A0ABD3QY88"/>
<keyword evidence="3" id="KW-1185">Reference proteome</keyword>
<gene>
    <name evidence="2" type="ORF">ACHAWO_010651</name>
</gene>
<accession>A0ABD3QY88</accession>
<sequence>MPTPKKRIKGLQKLGVSEDDVRLAERLLRQIPTCPNDPNKTERILGYANSRLERQKALRLLGATEDEIEIENAKNLGSLGICGRRRSYSLIQSPSKPMVHRRKSSIKSRRHLSLDSAMSKRKRTSIEIRRLRQQTIASVNEIQDLKARISELESLVQKSSLASETSRTNSSQSAQIIEEQC</sequence>
<proteinExistence type="predicted"/>
<organism evidence="2 3">
    <name type="scientific">Cyclotella atomus</name>
    <dbReference type="NCBI Taxonomy" id="382360"/>
    <lineage>
        <taxon>Eukaryota</taxon>
        <taxon>Sar</taxon>
        <taxon>Stramenopiles</taxon>
        <taxon>Ochrophyta</taxon>
        <taxon>Bacillariophyta</taxon>
        <taxon>Coscinodiscophyceae</taxon>
        <taxon>Thalassiosirophycidae</taxon>
        <taxon>Stephanodiscales</taxon>
        <taxon>Stephanodiscaceae</taxon>
        <taxon>Cyclotella</taxon>
    </lineage>
</organism>
<feature type="compositionally biased region" description="Polar residues" evidence="1">
    <location>
        <begin position="160"/>
        <end position="175"/>
    </location>
</feature>